<keyword evidence="2" id="KW-1185">Reference proteome</keyword>
<accession>A0A543C108</accession>
<reference evidence="1 2" key="1">
    <citation type="submission" date="2019-06" db="EMBL/GenBank/DDBJ databases">
        <title>Sequencing the genomes of 1000 actinobacteria strains.</title>
        <authorList>
            <person name="Klenk H.-P."/>
        </authorList>
    </citation>
    <scope>NUCLEOTIDE SEQUENCE [LARGE SCALE GENOMIC DNA]</scope>
    <source>
        <strain evidence="1 2">DSM 102200</strain>
    </source>
</reference>
<dbReference type="AlphaFoldDB" id="A0A543C108"/>
<proteinExistence type="predicted"/>
<sequence length="90" mass="9455">MSDSVDPTEESRRQCLARLADEARTRGLQCTLTGPNGALLHVSRPNGHNTMVFAMPSSADAWSYLWSGGGSASANDPAQAADLLAASLDH</sequence>
<dbReference type="EMBL" id="VFOZ01000002">
    <property type="protein sequence ID" value="TQL90760.1"/>
    <property type="molecule type" value="Genomic_DNA"/>
</dbReference>
<protein>
    <submittedName>
        <fullName evidence="1">Uncharacterized protein</fullName>
    </submittedName>
</protein>
<evidence type="ECO:0000313" key="2">
    <source>
        <dbReference type="Proteomes" id="UP000316096"/>
    </source>
</evidence>
<comment type="caution">
    <text evidence="1">The sequence shown here is derived from an EMBL/GenBank/DDBJ whole genome shotgun (WGS) entry which is preliminary data.</text>
</comment>
<dbReference type="Proteomes" id="UP000316096">
    <property type="component" value="Unassembled WGS sequence"/>
</dbReference>
<evidence type="ECO:0000313" key="1">
    <source>
        <dbReference type="EMBL" id="TQL90760.1"/>
    </source>
</evidence>
<gene>
    <name evidence="1" type="ORF">FB559_8073</name>
</gene>
<organism evidence="1 2">
    <name type="scientific">Actinoallomurus bryophytorum</name>
    <dbReference type="NCBI Taxonomy" id="1490222"/>
    <lineage>
        <taxon>Bacteria</taxon>
        <taxon>Bacillati</taxon>
        <taxon>Actinomycetota</taxon>
        <taxon>Actinomycetes</taxon>
        <taxon>Streptosporangiales</taxon>
        <taxon>Thermomonosporaceae</taxon>
        <taxon>Actinoallomurus</taxon>
    </lineage>
</organism>
<dbReference type="RefSeq" id="WP_246122832.1">
    <property type="nucleotide sequence ID" value="NZ_VFOZ01000002.1"/>
</dbReference>
<name>A0A543C108_9ACTN</name>